<reference evidence="1 2" key="1">
    <citation type="journal article" date="2020" name="ISME J.">
        <title>Uncovering the hidden diversity of litter-decomposition mechanisms in mushroom-forming fungi.</title>
        <authorList>
            <person name="Floudas D."/>
            <person name="Bentzer J."/>
            <person name="Ahren D."/>
            <person name="Johansson T."/>
            <person name="Persson P."/>
            <person name="Tunlid A."/>
        </authorList>
    </citation>
    <scope>NUCLEOTIDE SEQUENCE [LARGE SCALE GENOMIC DNA]</scope>
    <source>
        <strain evidence="1 2">CBS 175.51</strain>
    </source>
</reference>
<accession>A0A8H5CC02</accession>
<dbReference type="EMBL" id="JAACJK010000013">
    <property type="protein sequence ID" value="KAF5338484.1"/>
    <property type="molecule type" value="Genomic_DNA"/>
</dbReference>
<gene>
    <name evidence="1" type="ORF">D9611_013241</name>
</gene>
<protein>
    <submittedName>
        <fullName evidence="1">Uncharacterized protein</fullName>
    </submittedName>
</protein>
<evidence type="ECO:0000313" key="2">
    <source>
        <dbReference type="Proteomes" id="UP000541558"/>
    </source>
</evidence>
<dbReference type="AlphaFoldDB" id="A0A8H5CC02"/>
<proteinExistence type="predicted"/>
<evidence type="ECO:0000313" key="1">
    <source>
        <dbReference type="EMBL" id="KAF5338484.1"/>
    </source>
</evidence>
<sequence length="427" mass="47474">MRLPLELVEAIVEHLGDDLSALKSCSTASSVFLPSSQRHLFSTLTLSPPRPAKGSIGQPASSTTEKALQLFSLSPHLTKYIHTIFLENAGEMATTAQGQRNYWLTLDAHFPALISLIPAVRSFVWENGMCGLNWFSLPVETRQAMHSAFGRWPLVRFEVSTVVNFPLSLVRSMKSLAHLGFSQAHFVLDEAGPCTGSSELEGGMVVRQEERLLSLKTISLAEPSRHLLSALVSWLLENADVSGLESLSWNTYYGYFAKGEDMMELQRLLQQASSSIRTLHVAPTLDSTSVSLAPSLALPPQDYTELRTLTMGFEFSQHNPSSFHWLKNSLENVVLRDNSNLETVQFRCHLAQGDPLAEFDENAWCSIRDTLLSASAELKLSSLQDVSVEVYAVYSEAEEKMEGVLERIREVLGPLEKRVSLRVTRFS</sequence>
<name>A0A8H5CC02_9AGAR</name>
<comment type="caution">
    <text evidence="1">The sequence shown here is derived from an EMBL/GenBank/DDBJ whole genome shotgun (WGS) entry which is preliminary data.</text>
</comment>
<dbReference type="Proteomes" id="UP000541558">
    <property type="component" value="Unassembled WGS sequence"/>
</dbReference>
<dbReference type="OrthoDB" id="2914213at2759"/>
<keyword evidence="2" id="KW-1185">Reference proteome</keyword>
<organism evidence="1 2">
    <name type="scientific">Ephemerocybe angulata</name>
    <dbReference type="NCBI Taxonomy" id="980116"/>
    <lineage>
        <taxon>Eukaryota</taxon>
        <taxon>Fungi</taxon>
        <taxon>Dikarya</taxon>
        <taxon>Basidiomycota</taxon>
        <taxon>Agaricomycotina</taxon>
        <taxon>Agaricomycetes</taxon>
        <taxon>Agaricomycetidae</taxon>
        <taxon>Agaricales</taxon>
        <taxon>Agaricineae</taxon>
        <taxon>Psathyrellaceae</taxon>
        <taxon>Ephemerocybe</taxon>
    </lineage>
</organism>